<keyword evidence="2" id="KW-1185">Reference proteome</keyword>
<name>A0ACC3B8K7_9EURO</name>
<gene>
    <name evidence="1" type="ORF">N8T08_002521</name>
</gene>
<sequence>MKLLPLFATLASLTSLGSSKPTAVTSPFINARAPNGTLLQDVVTWDADSIFVHGERLFLFSGDFAPFRLPVPSLWLDTMQKIKAAGFNAISFYPDWALLEGKRGEVSMDGVFDLEPFFDAAKEAGVYLIARQGPYIHSETAGGGFPGWMQRVKGTFRTTAPDYLSATDLYMKKVGAIISEAQITNGGPVILVQVENEYSQFNGKETGPNGDYFQYVIDQARDAGIVVPIVNNDAHNNGIGAPGNGTGAVDIYGYDSYPIGVGCWNLYDWPAGNLKENYWSLHLEKSPYTPHYIAEFQGGSGSGWGDEDADTCYESVNEVFSRVVYKNNYAAAVKTQNLYPVFGGTNWGNLGYPVFVTSYDVGGTIREDRTLRREKFAEMRLQGEFFKVTPAYYSSRPTYSDSHTFTNTSALRVTRLGDQDSDTSLFVIRHTAYESREVTPYRT</sequence>
<proteinExistence type="predicted"/>
<dbReference type="EMBL" id="JAOPJF010000015">
    <property type="protein sequence ID" value="KAK1146760.1"/>
    <property type="molecule type" value="Genomic_DNA"/>
</dbReference>
<comment type="caution">
    <text evidence="1">The sequence shown here is derived from an EMBL/GenBank/DDBJ whole genome shotgun (WGS) entry which is preliminary data.</text>
</comment>
<accession>A0ACC3B8K7</accession>
<organism evidence="1 2">
    <name type="scientific">Aspergillus melleus</name>
    <dbReference type="NCBI Taxonomy" id="138277"/>
    <lineage>
        <taxon>Eukaryota</taxon>
        <taxon>Fungi</taxon>
        <taxon>Dikarya</taxon>
        <taxon>Ascomycota</taxon>
        <taxon>Pezizomycotina</taxon>
        <taxon>Eurotiomycetes</taxon>
        <taxon>Eurotiomycetidae</taxon>
        <taxon>Eurotiales</taxon>
        <taxon>Aspergillaceae</taxon>
        <taxon>Aspergillus</taxon>
        <taxon>Aspergillus subgen. Circumdati</taxon>
    </lineage>
</organism>
<reference evidence="1 2" key="1">
    <citation type="journal article" date="2023" name="ACS Omega">
        <title>Identification of the Neoaspergillic Acid Biosynthesis Gene Cluster by Establishing an In Vitro CRISPR-Ribonucleoprotein Genetic System in Aspergillus melleus.</title>
        <authorList>
            <person name="Yuan B."/>
            <person name="Grau M.F."/>
            <person name="Murata R.M."/>
            <person name="Torok T."/>
            <person name="Venkateswaran K."/>
            <person name="Stajich J.E."/>
            <person name="Wang C.C.C."/>
        </authorList>
    </citation>
    <scope>NUCLEOTIDE SEQUENCE [LARGE SCALE GENOMIC DNA]</scope>
    <source>
        <strain evidence="1 2">IMV 1140</strain>
    </source>
</reference>
<dbReference type="Proteomes" id="UP001177260">
    <property type="component" value="Unassembled WGS sequence"/>
</dbReference>
<evidence type="ECO:0000313" key="1">
    <source>
        <dbReference type="EMBL" id="KAK1146760.1"/>
    </source>
</evidence>
<protein>
    <submittedName>
        <fullName evidence="1">Uncharacterized protein</fullName>
    </submittedName>
</protein>
<evidence type="ECO:0000313" key="2">
    <source>
        <dbReference type="Proteomes" id="UP001177260"/>
    </source>
</evidence>